<name>A0A1L9BIJ2_9BACT</name>
<dbReference type="AlphaFoldDB" id="A0A1L9BIJ2"/>
<evidence type="ECO:0000313" key="3">
    <source>
        <dbReference type="Proteomes" id="UP000182229"/>
    </source>
</evidence>
<dbReference type="RefSeq" id="WP_071896174.1">
    <property type="nucleotide sequence ID" value="NZ_MPIN01000001.1"/>
</dbReference>
<protein>
    <recommendedName>
        <fullName evidence="4">DUF642 domain-containing protein</fullName>
    </recommendedName>
</protein>
<feature type="chain" id="PRO_5012001757" description="DUF642 domain-containing protein" evidence="1">
    <location>
        <begin position="26"/>
        <end position="143"/>
    </location>
</feature>
<dbReference type="Proteomes" id="UP000182229">
    <property type="component" value="Unassembled WGS sequence"/>
</dbReference>
<sequence length="143" mass="15277">MKATHLLTALSVLCPALAWSLPVHSVWSNQGLYVSEPGASATPSSAKSTFNWQEANSASAFLNAQATTPAGVRYEFSLVSVSGDPSADVVRGLWNVTRNGAPLCTMCAGSAYGLSQAPGAYFKIYVDGERYHLSGYITNRYDY</sequence>
<comment type="caution">
    <text evidence="2">The sequence shown here is derived from an EMBL/GenBank/DDBJ whole genome shotgun (WGS) entry which is preliminary data.</text>
</comment>
<reference evidence="2 3" key="2">
    <citation type="submission" date="2016-12" db="EMBL/GenBank/DDBJ databases">
        <title>Draft Genome Sequence of Cystobacter ferrugineus Strain Cbfe23.</title>
        <authorList>
            <person name="Akbar S."/>
            <person name="Dowd S.E."/>
            <person name="Stevens D.C."/>
        </authorList>
    </citation>
    <scope>NUCLEOTIDE SEQUENCE [LARGE SCALE GENOMIC DNA]</scope>
    <source>
        <strain evidence="2 3">Cbfe23</strain>
    </source>
</reference>
<dbReference type="STRING" id="83449.BON30_02315"/>
<reference evidence="3" key="1">
    <citation type="submission" date="2016-11" db="EMBL/GenBank/DDBJ databases">
        <authorList>
            <person name="Shukria A."/>
            <person name="Stevens D.C."/>
        </authorList>
    </citation>
    <scope>NUCLEOTIDE SEQUENCE [LARGE SCALE GENOMIC DNA]</scope>
    <source>
        <strain evidence="3">Cbfe23</strain>
    </source>
</reference>
<gene>
    <name evidence="2" type="ORF">BON30_02315</name>
</gene>
<keyword evidence="3" id="KW-1185">Reference proteome</keyword>
<organism evidence="2 3">
    <name type="scientific">Cystobacter ferrugineus</name>
    <dbReference type="NCBI Taxonomy" id="83449"/>
    <lineage>
        <taxon>Bacteria</taxon>
        <taxon>Pseudomonadati</taxon>
        <taxon>Myxococcota</taxon>
        <taxon>Myxococcia</taxon>
        <taxon>Myxococcales</taxon>
        <taxon>Cystobacterineae</taxon>
        <taxon>Archangiaceae</taxon>
        <taxon>Cystobacter</taxon>
    </lineage>
</organism>
<keyword evidence="1" id="KW-0732">Signal</keyword>
<feature type="signal peptide" evidence="1">
    <location>
        <begin position="1"/>
        <end position="25"/>
    </location>
</feature>
<dbReference type="EMBL" id="MPIN01000001">
    <property type="protein sequence ID" value="OJH42077.1"/>
    <property type="molecule type" value="Genomic_DNA"/>
</dbReference>
<dbReference type="OrthoDB" id="5518281at2"/>
<evidence type="ECO:0008006" key="4">
    <source>
        <dbReference type="Google" id="ProtNLM"/>
    </source>
</evidence>
<accession>A0A1L9BIJ2</accession>
<proteinExistence type="predicted"/>
<evidence type="ECO:0000313" key="2">
    <source>
        <dbReference type="EMBL" id="OJH42077.1"/>
    </source>
</evidence>
<evidence type="ECO:0000256" key="1">
    <source>
        <dbReference type="SAM" id="SignalP"/>
    </source>
</evidence>